<evidence type="ECO:0000313" key="4">
    <source>
        <dbReference type="Proteomes" id="UP000180254"/>
    </source>
</evidence>
<evidence type="ECO:0000259" key="2">
    <source>
        <dbReference type="PROSITE" id="PS51272"/>
    </source>
</evidence>
<feature type="domain" description="SLH" evidence="2">
    <location>
        <begin position="163"/>
        <end position="222"/>
    </location>
</feature>
<feature type="chain" id="PRO_5012345352" evidence="1">
    <location>
        <begin position="39"/>
        <end position="222"/>
    </location>
</feature>
<evidence type="ECO:0000313" key="3">
    <source>
        <dbReference type="EMBL" id="OHW61950.1"/>
    </source>
</evidence>
<organism evidence="3 4">
    <name type="scientific">Andreesenia angusta</name>
    <dbReference type="NCBI Taxonomy" id="39480"/>
    <lineage>
        <taxon>Bacteria</taxon>
        <taxon>Bacillati</taxon>
        <taxon>Bacillota</taxon>
        <taxon>Tissierellia</taxon>
        <taxon>Tissierellales</taxon>
        <taxon>Gottschalkiaceae</taxon>
        <taxon>Andreesenia</taxon>
    </lineage>
</organism>
<dbReference type="STRING" id="39480.EUAN_17130"/>
<dbReference type="PANTHER" id="PTHR43308">
    <property type="entry name" value="OUTER MEMBRANE PROTEIN ALPHA-RELATED"/>
    <property type="match status" value="1"/>
</dbReference>
<comment type="caution">
    <text evidence="3">The sequence shown here is derived from an EMBL/GenBank/DDBJ whole genome shotgun (WGS) entry which is preliminary data.</text>
</comment>
<evidence type="ECO:0000256" key="1">
    <source>
        <dbReference type="SAM" id="SignalP"/>
    </source>
</evidence>
<sequence length="222" mass="24783">MSIIPKERSESMRFKKLAKRLASAVIAFSMLGGSMASATTLSDISGHWAKQNIEWMVEKSFVTGYKDGTFKPNNSITRSEFAAILVRSGTFDRNSYRGTFSDIKDGEWHSVFIQTAYDKGWIKGSDGKFRPNDKISRAEMAAIMGRIVKSRSQDPANGRHMIANVFADRWSMPNWSKDDMAYTLENGIMKGGTGNRFLPNDSSTRAEAATVIYNTLKFFGSV</sequence>
<feature type="domain" description="SLH" evidence="2">
    <location>
        <begin position="100"/>
        <end position="158"/>
    </location>
</feature>
<dbReference type="AlphaFoldDB" id="A0A1S1V6F4"/>
<proteinExistence type="predicted"/>
<reference evidence="3 4" key="1">
    <citation type="submission" date="2016-09" db="EMBL/GenBank/DDBJ databases">
        <title>Genome sequence of Eubacterium angustum.</title>
        <authorList>
            <person name="Poehlein A."/>
            <person name="Daniel R."/>
        </authorList>
    </citation>
    <scope>NUCLEOTIDE SEQUENCE [LARGE SCALE GENOMIC DNA]</scope>
    <source>
        <strain evidence="3 4">DSM 1989</strain>
    </source>
</reference>
<feature type="signal peptide" evidence="1">
    <location>
        <begin position="1"/>
        <end position="38"/>
    </location>
</feature>
<dbReference type="PANTHER" id="PTHR43308:SF5">
    <property type="entry name" value="S-LAYER PROTEIN _ PEPTIDOGLYCAN ENDO-BETA-N-ACETYLGLUCOSAMINIDASE"/>
    <property type="match status" value="1"/>
</dbReference>
<feature type="domain" description="SLH" evidence="2">
    <location>
        <begin position="36"/>
        <end position="99"/>
    </location>
</feature>
<keyword evidence="1" id="KW-0732">Signal</keyword>
<dbReference type="Proteomes" id="UP000180254">
    <property type="component" value="Unassembled WGS sequence"/>
</dbReference>
<dbReference type="InterPro" id="IPR051465">
    <property type="entry name" value="Cell_Envelope_Struct_Comp"/>
</dbReference>
<name>A0A1S1V6F4_9FIRM</name>
<dbReference type="InterPro" id="IPR001119">
    <property type="entry name" value="SLH_dom"/>
</dbReference>
<accession>A0A1S1V6F4</accession>
<gene>
    <name evidence="3" type="primary">ctc</name>
    <name evidence="3" type="ORF">EUAN_17130</name>
</gene>
<dbReference type="Pfam" id="PF00395">
    <property type="entry name" value="SLH"/>
    <property type="match status" value="3"/>
</dbReference>
<dbReference type="EMBL" id="MKIE01000006">
    <property type="protein sequence ID" value="OHW61950.1"/>
    <property type="molecule type" value="Genomic_DNA"/>
</dbReference>
<dbReference type="PROSITE" id="PS51272">
    <property type="entry name" value="SLH"/>
    <property type="match status" value="3"/>
</dbReference>
<protein>
    <submittedName>
        <fullName evidence="3">S-layer protein</fullName>
    </submittedName>
</protein>
<keyword evidence="4" id="KW-1185">Reference proteome</keyword>